<evidence type="ECO:0000256" key="7">
    <source>
        <dbReference type="ARBA" id="ARBA00023136"/>
    </source>
</evidence>
<name>A0ABR4L684_9EURO</name>
<feature type="transmembrane region" description="Helical" evidence="8">
    <location>
        <begin position="158"/>
        <end position="185"/>
    </location>
</feature>
<evidence type="ECO:0000256" key="4">
    <source>
        <dbReference type="ARBA" id="ARBA00022723"/>
    </source>
</evidence>
<keyword evidence="4" id="KW-0479">Metal-binding</keyword>
<organism evidence="10 11">
    <name type="scientific">Aspergillus lucknowensis</name>
    <dbReference type="NCBI Taxonomy" id="176173"/>
    <lineage>
        <taxon>Eukaryota</taxon>
        <taxon>Fungi</taxon>
        <taxon>Dikarya</taxon>
        <taxon>Ascomycota</taxon>
        <taxon>Pezizomycotina</taxon>
        <taxon>Eurotiomycetes</taxon>
        <taxon>Eurotiomycetidae</taxon>
        <taxon>Eurotiales</taxon>
        <taxon>Aspergillaceae</taxon>
        <taxon>Aspergillus</taxon>
        <taxon>Aspergillus subgen. Nidulantes</taxon>
    </lineage>
</organism>
<dbReference type="Proteomes" id="UP001610432">
    <property type="component" value="Unassembled WGS sequence"/>
</dbReference>
<dbReference type="NCBIfam" id="TIGR01494">
    <property type="entry name" value="ATPase_P-type"/>
    <property type="match status" value="1"/>
</dbReference>
<dbReference type="InterPro" id="IPR023214">
    <property type="entry name" value="HAD_sf"/>
</dbReference>
<reference evidence="10 11" key="1">
    <citation type="submission" date="2024-07" db="EMBL/GenBank/DDBJ databases">
        <title>Section-level genome sequencing and comparative genomics of Aspergillus sections Usti and Cavernicolus.</title>
        <authorList>
            <consortium name="Lawrence Berkeley National Laboratory"/>
            <person name="Nybo J.L."/>
            <person name="Vesth T.C."/>
            <person name="Theobald S."/>
            <person name="Frisvad J.C."/>
            <person name="Larsen T.O."/>
            <person name="Kjaerboelling I."/>
            <person name="Rothschild-Mancinelli K."/>
            <person name="Lyhne E.K."/>
            <person name="Kogle M.E."/>
            <person name="Barry K."/>
            <person name="Clum A."/>
            <person name="Na H."/>
            <person name="Ledsgaard L."/>
            <person name="Lin J."/>
            <person name="Lipzen A."/>
            <person name="Kuo A."/>
            <person name="Riley R."/>
            <person name="Mondo S."/>
            <person name="Labutti K."/>
            <person name="Haridas S."/>
            <person name="Pangalinan J."/>
            <person name="Salamov A.A."/>
            <person name="Simmons B.A."/>
            <person name="Magnuson J.K."/>
            <person name="Chen J."/>
            <person name="Drula E."/>
            <person name="Henrissat B."/>
            <person name="Wiebenga A."/>
            <person name="Lubbers R.J."/>
            <person name="Gomes A.C."/>
            <person name="Macurrencykelacurrency M.R."/>
            <person name="Stajich J."/>
            <person name="Grigoriev I.V."/>
            <person name="Mortensen U.H."/>
            <person name="De Vries R.P."/>
            <person name="Baker S.E."/>
            <person name="Andersen M.R."/>
        </authorList>
    </citation>
    <scope>NUCLEOTIDE SEQUENCE [LARGE SCALE GENOMIC DNA]</scope>
    <source>
        <strain evidence="10 11">CBS 449.75</strain>
    </source>
</reference>
<dbReference type="RefSeq" id="XP_070880557.1">
    <property type="nucleotide sequence ID" value="XM_071034065.1"/>
</dbReference>
<dbReference type="InterPro" id="IPR008250">
    <property type="entry name" value="ATPase_P-typ_transduc_dom_A_sf"/>
</dbReference>
<dbReference type="InterPro" id="IPR001757">
    <property type="entry name" value="P_typ_ATPase"/>
</dbReference>
<dbReference type="Gene3D" id="3.40.50.1000">
    <property type="entry name" value="HAD superfamily/HAD-like"/>
    <property type="match status" value="1"/>
</dbReference>
<dbReference type="Pfam" id="PF00122">
    <property type="entry name" value="E1-E2_ATPase"/>
    <property type="match status" value="1"/>
</dbReference>
<evidence type="ECO:0000313" key="10">
    <source>
        <dbReference type="EMBL" id="KAL2860001.1"/>
    </source>
</evidence>
<evidence type="ECO:0000256" key="5">
    <source>
        <dbReference type="ARBA" id="ARBA00022967"/>
    </source>
</evidence>
<evidence type="ECO:0000256" key="8">
    <source>
        <dbReference type="SAM" id="Phobius"/>
    </source>
</evidence>
<feature type="domain" description="P-type ATPase A" evidence="9">
    <location>
        <begin position="29"/>
        <end position="113"/>
    </location>
</feature>
<dbReference type="InterPro" id="IPR018303">
    <property type="entry name" value="ATPase_P-typ_P_site"/>
</dbReference>
<evidence type="ECO:0000313" key="11">
    <source>
        <dbReference type="Proteomes" id="UP001610432"/>
    </source>
</evidence>
<dbReference type="GeneID" id="98149137"/>
<evidence type="ECO:0000256" key="6">
    <source>
        <dbReference type="ARBA" id="ARBA00022989"/>
    </source>
</evidence>
<dbReference type="InterPro" id="IPR059000">
    <property type="entry name" value="ATPase_P-type_domA"/>
</dbReference>
<keyword evidence="6 8" id="KW-1133">Transmembrane helix</keyword>
<dbReference type="PANTHER" id="PTHR43520:SF32">
    <property type="entry name" value="COPPER RESISTANCE P-TYPE ATPASE (EUROFUNG)"/>
    <property type="match status" value="1"/>
</dbReference>
<comment type="subcellular location">
    <subcellularLocation>
        <location evidence="1">Membrane</location>
    </subcellularLocation>
</comment>
<protein>
    <submittedName>
        <fullName evidence="10">E1-E2 ATPase-domain-containing protein</fullName>
    </submittedName>
</protein>
<keyword evidence="11" id="KW-1185">Reference proteome</keyword>
<comment type="similarity">
    <text evidence="2">Belongs to the cation transport ATPase (P-type) (TC 3.A.3) family. Type IB subfamily.</text>
</comment>
<keyword evidence="3 8" id="KW-0812">Transmembrane</keyword>
<gene>
    <name evidence="10" type="ORF">BJX67DRAFT_386445</name>
</gene>
<keyword evidence="7 8" id="KW-0472">Membrane</keyword>
<dbReference type="PANTHER" id="PTHR43520">
    <property type="entry name" value="ATP7, ISOFORM B"/>
    <property type="match status" value="1"/>
</dbReference>
<evidence type="ECO:0000256" key="3">
    <source>
        <dbReference type="ARBA" id="ARBA00022692"/>
    </source>
</evidence>
<dbReference type="SUPFAM" id="SSF81653">
    <property type="entry name" value="Calcium ATPase, transduction domain A"/>
    <property type="match status" value="1"/>
</dbReference>
<dbReference type="Gene3D" id="2.70.150.10">
    <property type="entry name" value="Calcium-transporting ATPase, cytoplasmic transduction domain A"/>
    <property type="match status" value="1"/>
</dbReference>
<dbReference type="PROSITE" id="PS00154">
    <property type="entry name" value="ATPASE_E1_E2"/>
    <property type="match status" value="1"/>
</dbReference>
<evidence type="ECO:0000259" key="9">
    <source>
        <dbReference type="Pfam" id="PF00122"/>
    </source>
</evidence>
<comment type="caution">
    <text evidence="10">The sequence shown here is derived from an EMBL/GenBank/DDBJ whole genome shotgun (WGS) entry which is preliminary data.</text>
</comment>
<evidence type="ECO:0000256" key="1">
    <source>
        <dbReference type="ARBA" id="ARBA00004370"/>
    </source>
</evidence>
<proteinExistence type="inferred from homology"/>
<evidence type="ECO:0000256" key="2">
    <source>
        <dbReference type="ARBA" id="ARBA00006024"/>
    </source>
</evidence>
<keyword evidence="5" id="KW-1278">Translocase</keyword>
<dbReference type="EMBL" id="JBFXLQ010000091">
    <property type="protein sequence ID" value="KAL2860001.1"/>
    <property type="molecule type" value="Genomic_DNA"/>
</dbReference>
<accession>A0ABR4L684</accession>
<sequence>MFLMIGRQVRRRRSWLLPEPSSPSATPYTVSIDQLELNDVVGVANSASPPYDGIVVEGTSQFDESSLTSESKPVPKSIGDKIFSGTINRVNPVLVRITHLSGDSMLGQIIGAVREGQVRRAPIERTADLITGYFVPVFLAGCRRPGRQEGGAGGWEFWSLQFAISVFVVACPCGIALAASAALFVGSGLAAQHGILVKGGGEAFQEASQLDCIVFDKTGTITEGAQPSVTDHKTAHEGNIDEV</sequence>